<proteinExistence type="predicted"/>
<dbReference type="SUPFAM" id="SSF141571">
    <property type="entry name" value="Pentapeptide repeat-like"/>
    <property type="match status" value="1"/>
</dbReference>
<dbReference type="RefSeq" id="WP_242373739.1">
    <property type="nucleotide sequence ID" value="NZ_JAKRKC020000003.1"/>
</dbReference>
<keyword evidence="3" id="KW-1185">Reference proteome</keyword>
<dbReference type="EMBL" id="JAKRKC020000003">
    <property type="protein sequence ID" value="MCK2221290.1"/>
    <property type="molecule type" value="Genomic_DNA"/>
</dbReference>
<evidence type="ECO:0000313" key="3">
    <source>
        <dbReference type="Proteomes" id="UP001317259"/>
    </source>
</evidence>
<reference evidence="2 3" key="1">
    <citation type="submission" date="2022-04" db="EMBL/GenBank/DDBJ databases">
        <title>Genome draft of Actinomadura sp. ATCC 31491.</title>
        <authorList>
            <person name="Shi X."/>
            <person name="Du Y."/>
        </authorList>
    </citation>
    <scope>NUCLEOTIDE SEQUENCE [LARGE SCALE GENOMIC DNA]</scope>
    <source>
        <strain evidence="2 3">ATCC 31491</strain>
    </source>
</reference>
<gene>
    <name evidence="2" type="ORF">MF672_046930</name>
</gene>
<dbReference type="Pfam" id="PF00805">
    <property type="entry name" value="Pentapeptide"/>
    <property type="match status" value="1"/>
</dbReference>
<protein>
    <submittedName>
        <fullName evidence="2">Pentapeptide repeat-containing protein</fullName>
    </submittedName>
</protein>
<feature type="region of interest" description="Disordered" evidence="1">
    <location>
        <begin position="1"/>
        <end position="28"/>
    </location>
</feature>
<feature type="region of interest" description="Disordered" evidence="1">
    <location>
        <begin position="110"/>
        <end position="282"/>
    </location>
</feature>
<name>A0ABT0G9L6_9ACTN</name>
<feature type="compositionally biased region" description="Basic and acidic residues" evidence="1">
    <location>
        <begin position="110"/>
        <end position="119"/>
    </location>
</feature>
<dbReference type="InterPro" id="IPR001646">
    <property type="entry name" value="5peptide_repeat"/>
</dbReference>
<dbReference type="Proteomes" id="UP001317259">
    <property type="component" value="Unassembled WGS sequence"/>
</dbReference>
<feature type="compositionally biased region" description="Acidic residues" evidence="1">
    <location>
        <begin position="343"/>
        <end position="355"/>
    </location>
</feature>
<organism evidence="2 3">
    <name type="scientific">Actinomadura luzonensis</name>
    <dbReference type="NCBI Taxonomy" id="2805427"/>
    <lineage>
        <taxon>Bacteria</taxon>
        <taxon>Bacillati</taxon>
        <taxon>Actinomycetota</taxon>
        <taxon>Actinomycetes</taxon>
        <taxon>Streptosporangiales</taxon>
        <taxon>Thermomonosporaceae</taxon>
        <taxon>Actinomadura</taxon>
    </lineage>
</organism>
<feature type="compositionally biased region" description="Low complexity" evidence="1">
    <location>
        <begin position="120"/>
        <end position="147"/>
    </location>
</feature>
<feature type="region of interest" description="Disordered" evidence="1">
    <location>
        <begin position="315"/>
        <end position="367"/>
    </location>
</feature>
<accession>A0ABT0G9L6</accession>
<evidence type="ECO:0000256" key="1">
    <source>
        <dbReference type="SAM" id="MobiDB-lite"/>
    </source>
</evidence>
<feature type="compositionally biased region" description="Polar residues" evidence="1">
    <location>
        <begin position="241"/>
        <end position="259"/>
    </location>
</feature>
<evidence type="ECO:0000313" key="2">
    <source>
        <dbReference type="EMBL" id="MCK2221290.1"/>
    </source>
</evidence>
<sequence length="367" mass="36644">MTGDRSNGGANPYTLNLPGLTADGKPSSGISFTKGELANAGTRIESQTELLSRLNQSSTNLPVPWPHFGVLGMGVQSVHEKAIESQRSALERAREALETWQPALVAADKNYKKADDESGKPPGSDLPPGGLPTGLPKTDLPTGLPKTDLPGTDLPGTDLPGTNLPGTNLPGTDLPGTDVPGSDLPGSDLPGSDVPGSDLPGGNLPGTDLPGTNLPGANGNQPNIPTTDPADTRVPDLDSALNPNKTDLSAFQPTATPQVPTIDPNAAGLNSRTGVPGSIGLPGSGTGAGGGIGAGGALPGGAAAALRGAAGSSGMPMMPMMPMSGAGANGNQERDRDKTVGLGEDEGVWGGDEDIAPPVLGQEDDLL</sequence>
<dbReference type="Gene3D" id="2.160.20.80">
    <property type="entry name" value="E3 ubiquitin-protein ligase SopA"/>
    <property type="match status" value="1"/>
</dbReference>
<comment type="caution">
    <text evidence="2">The sequence shown here is derived from an EMBL/GenBank/DDBJ whole genome shotgun (WGS) entry which is preliminary data.</text>
</comment>
<feature type="compositionally biased region" description="Low complexity" evidence="1">
    <location>
        <begin position="315"/>
        <end position="331"/>
    </location>
</feature>